<dbReference type="Pfam" id="PF01477">
    <property type="entry name" value="PLAT"/>
    <property type="match status" value="1"/>
</dbReference>
<evidence type="ECO:0000256" key="3">
    <source>
        <dbReference type="ARBA" id="ARBA00022692"/>
    </source>
</evidence>
<dbReference type="InterPro" id="IPR013122">
    <property type="entry name" value="PKD1_2_channel"/>
</dbReference>
<dbReference type="PROSITE" id="PS50095">
    <property type="entry name" value="PLAT"/>
    <property type="match status" value="1"/>
</dbReference>
<dbReference type="AlphaFoldDB" id="C3YX04"/>
<dbReference type="STRING" id="7739.C3YX04"/>
<keyword evidence="3 9" id="KW-0812">Transmembrane</keyword>
<comment type="subcellular location">
    <subcellularLocation>
        <location evidence="1">Membrane</location>
        <topology evidence="1">Multi-pass membrane protein</topology>
    </subcellularLocation>
</comment>
<evidence type="ECO:0008006" key="13">
    <source>
        <dbReference type="Google" id="ProtNLM"/>
    </source>
</evidence>
<evidence type="ECO:0000256" key="8">
    <source>
        <dbReference type="PROSITE-ProRule" id="PRU00152"/>
    </source>
</evidence>
<feature type="transmembrane region" description="Helical" evidence="9">
    <location>
        <begin position="979"/>
        <end position="1003"/>
    </location>
</feature>
<dbReference type="SMART" id="SM00308">
    <property type="entry name" value="LH2"/>
    <property type="match status" value="1"/>
</dbReference>
<dbReference type="Gene3D" id="2.60.60.20">
    <property type="entry name" value="PLAT/LH2 domain"/>
    <property type="match status" value="1"/>
</dbReference>
<dbReference type="Gene3D" id="2.60.220.50">
    <property type="match status" value="1"/>
</dbReference>
<feature type="transmembrane region" description="Helical" evidence="9">
    <location>
        <begin position="176"/>
        <end position="194"/>
    </location>
</feature>
<evidence type="ECO:0000256" key="7">
    <source>
        <dbReference type="ARBA" id="ARBA00023157"/>
    </source>
</evidence>
<dbReference type="FunFam" id="2.60.60.20:FF:000022">
    <property type="entry name" value="Uncharacterized protein"/>
    <property type="match status" value="1"/>
</dbReference>
<dbReference type="Pfam" id="PF20519">
    <property type="entry name" value="Polycystin_dom"/>
    <property type="match status" value="1"/>
</dbReference>
<evidence type="ECO:0000313" key="12">
    <source>
        <dbReference type="EMBL" id="EEN55398.1"/>
    </source>
</evidence>
<keyword evidence="4" id="KW-0732">Signal</keyword>
<reference evidence="12" key="1">
    <citation type="journal article" date="2008" name="Nature">
        <title>The amphioxus genome and the evolution of the chordate karyotype.</title>
        <authorList>
            <consortium name="US DOE Joint Genome Institute (JGI-PGF)"/>
            <person name="Putnam N.H."/>
            <person name="Butts T."/>
            <person name="Ferrier D.E.K."/>
            <person name="Furlong R.F."/>
            <person name="Hellsten U."/>
            <person name="Kawashima T."/>
            <person name="Robinson-Rechavi M."/>
            <person name="Shoguchi E."/>
            <person name="Terry A."/>
            <person name="Yu J.-K."/>
            <person name="Benito-Gutierrez E.L."/>
            <person name="Dubchak I."/>
            <person name="Garcia-Fernandez J."/>
            <person name="Gibson-Brown J.J."/>
            <person name="Grigoriev I.V."/>
            <person name="Horton A.C."/>
            <person name="de Jong P.J."/>
            <person name="Jurka J."/>
            <person name="Kapitonov V.V."/>
            <person name="Kohara Y."/>
            <person name="Kuroki Y."/>
            <person name="Lindquist E."/>
            <person name="Lucas S."/>
            <person name="Osoegawa K."/>
            <person name="Pennacchio L.A."/>
            <person name="Salamov A.A."/>
            <person name="Satou Y."/>
            <person name="Sauka-Spengler T."/>
            <person name="Schmutz J."/>
            <person name="Shin-I T."/>
            <person name="Toyoda A."/>
            <person name="Bronner-Fraser M."/>
            <person name="Fujiyama A."/>
            <person name="Holland L.Z."/>
            <person name="Holland P.W.H."/>
            <person name="Satoh N."/>
            <person name="Rokhsar D.S."/>
        </authorList>
    </citation>
    <scope>NUCLEOTIDE SEQUENCE [LARGE SCALE GENOMIC DNA]</scope>
    <source>
        <strain evidence="12">S238N-H82</strain>
        <tissue evidence="12">Testes</tissue>
    </source>
</reference>
<comment type="caution">
    <text evidence="8">Lacks conserved residue(s) required for the propagation of feature annotation.</text>
</comment>
<keyword evidence="5 9" id="KW-1133">Transmembrane helix</keyword>
<name>C3YX04_BRAFL</name>
<keyword evidence="6 9" id="KW-0472">Membrane</keyword>
<feature type="transmembrane region" description="Helical" evidence="9">
    <location>
        <begin position="878"/>
        <end position="897"/>
    </location>
</feature>
<keyword evidence="7" id="KW-1015">Disulfide bond</keyword>
<evidence type="ECO:0000256" key="1">
    <source>
        <dbReference type="ARBA" id="ARBA00004141"/>
    </source>
</evidence>
<evidence type="ECO:0000256" key="9">
    <source>
        <dbReference type="SAM" id="Phobius"/>
    </source>
</evidence>
<gene>
    <name evidence="12" type="ORF">BRAFLDRAFT_64254</name>
</gene>
<dbReference type="PANTHER" id="PTHR10877:SF194">
    <property type="entry name" value="LOCATION OF VULVA DEFECTIVE 1"/>
    <property type="match status" value="1"/>
</dbReference>
<evidence type="ECO:0000256" key="5">
    <source>
        <dbReference type="ARBA" id="ARBA00022989"/>
    </source>
</evidence>
<accession>C3YX04</accession>
<dbReference type="InterPro" id="IPR000203">
    <property type="entry name" value="GPS"/>
</dbReference>
<evidence type="ECO:0000259" key="10">
    <source>
        <dbReference type="PROSITE" id="PS50095"/>
    </source>
</evidence>
<dbReference type="GO" id="GO:0016020">
    <property type="term" value="C:membrane"/>
    <property type="evidence" value="ECO:0007669"/>
    <property type="project" value="UniProtKB-SubCell"/>
</dbReference>
<feature type="domain" description="PLAT" evidence="10">
    <location>
        <begin position="221"/>
        <end position="339"/>
    </location>
</feature>
<dbReference type="InterPro" id="IPR036392">
    <property type="entry name" value="PLAT/LH2_dom_sf"/>
</dbReference>
<dbReference type="PANTHER" id="PTHR10877">
    <property type="entry name" value="POLYCYSTIN FAMILY MEMBER"/>
    <property type="match status" value="1"/>
</dbReference>
<feature type="transmembrane region" description="Helical" evidence="9">
    <location>
        <begin position="782"/>
        <end position="804"/>
    </location>
</feature>
<dbReference type="InterPro" id="IPR057244">
    <property type="entry name" value="GAIN_B"/>
</dbReference>
<protein>
    <recommendedName>
        <fullName evidence="13">PLAT domain-containing protein</fullName>
    </recommendedName>
</protein>
<evidence type="ECO:0000259" key="11">
    <source>
        <dbReference type="PROSITE" id="PS50221"/>
    </source>
</evidence>
<feature type="transmembrane region" description="Helical" evidence="9">
    <location>
        <begin position="917"/>
        <end position="939"/>
    </location>
</feature>
<dbReference type="InterPro" id="IPR046338">
    <property type="entry name" value="GAIN_dom_sf"/>
</dbReference>
<evidence type="ECO:0000256" key="6">
    <source>
        <dbReference type="ARBA" id="ARBA00023136"/>
    </source>
</evidence>
<evidence type="ECO:0000256" key="2">
    <source>
        <dbReference type="ARBA" id="ARBA00007200"/>
    </source>
</evidence>
<dbReference type="InterPro" id="IPR046791">
    <property type="entry name" value="Polycystin_dom"/>
</dbReference>
<organism>
    <name type="scientific">Branchiostoma floridae</name>
    <name type="common">Florida lancelet</name>
    <name type="synonym">Amphioxus</name>
    <dbReference type="NCBI Taxonomy" id="7739"/>
    <lineage>
        <taxon>Eukaryota</taxon>
        <taxon>Metazoa</taxon>
        <taxon>Chordata</taxon>
        <taxon>Cephalochordata</taxon>
        <taxon>Leptocardii</taxon>
        <taxon>Amphioxiformes</taxon>
        <taxon>Branchiostomatidae</taxon>
        <taxon>Branchiostoma</taxon>
    </lineage>
</organism>
<dbReference type="PROSITE" id="PS50221">
    <property type="entry name" value="GAIN_B"/>
    <property type="match status" value="1"/>
</dbReference>
<dbReference type="InterPro" id="IPR001024">
    <property type="entry name" value="PLAT/LH2_dom"/>
</dbReference>
<feature type="domain" description="GAIN-B" evidence="11">
    <location>
        <begin position="1"/>
        <end position="161"/>
    </location>
</feature>
<evidence type="ECO:0000256" key="4">
    <source>
        <dbReference type="ARBA" id="ARBA00022729"/>
    </source>
</evidence>
<dbReference type="EMBL" id="GG666561">
    <property type="protein sequence ID" value="EEN55398.1"/>
    <property type="molecule type" value="Genomic_DNA"/>
</dbReference>
<dbReference type="SMART" id="SM00303">
    <property type="entry name" value="GPS"/>
    <property type="match status" value="1"/>
</dbReference>
<dbReference type="FunFam" id="2.60.220.50:FF:000083">
    <property type="entry name" value="Uncharacterized protein"/>
    <property type="match status" value="1"/>
</dbReference>
<dbReference type="Pfam" id="PF01825">
    <property type="entry name" value="GPS"/>
    <property type="match status" value="1"/>
</dbReference>
<dbReference type="eggNOG" id="KOG3599">
    <property type="taxonomic scope" value="Eukaryota"/>
</dbReference>
<sequence>MVFRTFSARRNQTYGVAVSLVAPYPAAVVYGKLGDFPNETDFDFKKEFSWDDFVTKTMPPYDEVHVTYTVLQPDTAGDNGTEEYTIGLQLDDCPPSGCPYSVDIVRLNCVFWDPGIDTELGSWKGDGCRVSPASTLVYTVCLCDHLTGFGTSAGTEPNRINFRSVFKKFQDLVNNYAVWTTMVVLMGMYVFMIYPARRKDKIDEQEWSIKNVHGNRESHPYRFLVRVETGHDWGAGTRSKVAFVLNGDVGSTGPREFQQDDMTFQSGGVNTFLLTTPEPLGGLASLTVWHDNSGAGRHASWCLERVEVTDLQTNKRTQFVCNDWIGVEHGDGRLVRTLPPAAESDVSLGQRFGLKLREKFKDGHVWLSVVTSRPKSYFTRVQRLSCCLCLLYCKMITSAMWFPDSEQGTSNVVLTIGSIELTAETLLVSLWTTLQVFPVNFIIVQIFRRCRPKGAPKSSGRKLPHWCLYVGWALLVLTTLVSGFFLLLYSLEWGRDKSVKWLTAFGLSFLQSMVVVQPAQTQNAWSDPEETEQLKQQRDERKNWLQLTGNGKRCIVGIIIIAAAWLMVHEAWSPSAPAINQGLKTGFLNGTDSVKAHEDVLSWLEGDLARQLYPTQQYNGAALGWKDGVFINDMPAYRVGPIRLRQFRGHTGLCDVPLPALRSNQTCLSPYVSGMADDALASVPESNPANFAHVVHGTRGSYGGPGYSVELGEIKADMMEALEVLKANQWIDPFTAALVLDVTLYHANTNLVSTVSVLFEFPPTKGAITTLQVATFPLAAQGIASTILFVAKAMFVACILYVIIRLVKKARKEGRAIFLQLWTIVDVASVVTALYVIVAIAMKDASAGKAKALISQELQKEQRGFVDLSEVAFWSDQLTSAVAMVIWFNLVKICSLMRVSNRVRTYLDVLIQTRLQLLGSLAIFLLTVAGFSMLGHLLFCPYVETFRSLTAATADLAFLPWADVSYDVLATPSEVVGPLFLLTSSFTLLFMVLSFTAGVFVSATSAMMGEKGRGKVVAARQRGERRARAARENRVAAPPARNDLHYCNCDDGNECFGQTHTAETQV</sequence>
<feature type="transmembrane region" description="Helical" evidence="9">
    <location>
        <begin position="468"/>
        <end position="489"/>
    </location>
</feature>
<dbReference type="SUPFAM" id="SSF49723">
    <property type="entry name" value="Lipase/lipooxygenase domain (PLAT/LH2 domain)"/>
    <property type="match status" value="1"/>
</dbReference>
<dbReference type="Pfam" id="PF08016">
    <property type="entry name" value="PKD_channel"/>
    <property type="match status" value="1"/>
</dbReference>
<dbReference type="InterPro" id="IPR051223">
    <property type="entry name" value="Polycystin"/>
</dbReference>
<proteinExistence type="inferred from homology"/>
<dbReference type="InParanoid" id="C3YX04"/>
<feature type="transmembrane region" description="Helical" evidence="9">
    <location>
        <begin position="816"/>
        <end position="842"/>
    </location>
</feature>
<comment type="similarity">
    <text evidence="2">Belongs to the polycystin family.</text>
</comment>
<feature type="transmembrane region" description="Helical" evidence="9">
    <location>
        <begin position="428"/>
        <end position="447"/>
    </location>
</feature>